<dbReference type="SUPFAM" id="SSF51004">
    <property type="entry name" value="C-terminal (heme d1) domain of cytochrome cd1-nitrite reductase"/>
    <property type="match status" value="1"/>
</dbReference>
<evidence type="ECO:0000256" key="1">
    <source>
        <dbReference type="SAM" id="SignalP"/>
    </source>
</evidence>
<evidence type="ECO:0000313" key="3">
    <source>
        <dbReference type="Proteomes" id="UP000460272"/>
    </source>
</evidence>
<keyword evidence="1" id="KW-0732">Signal</keyword>
<reference evidence="2 3" key="1">
    <citation type="submission" date="2018-11" db="EMBL/GenBank/DDBJ databases">
        <title>Trebonia kvetii gen.nov., sp.nov., a novel acidophilic actinobacterium, and proposal of the new actinobacterial family Treboniaceae fam. nov.</title>
        <authorList>
            <person name="Rapoport D."/>
            <person name="Sagova-Mareckova M."/>
            <person name="Sedlacek I."/>
            <person name="Provaznik J."/>
            <person name="Kralova S."/>
            <person name="Pavlinic D."/>
            <person name="Benes V."/>
            <person name="Kopecky J."/>
        </authorList>
    </citation>
    <scope>NUCLEOTIDE SEQUENCE [LARGE SCALE GENOMIC DNA]</scope>
    <source>
        <strain evidence="2 3">15Tr583</strain>
    </source>
</reference>
<organism evidence="2 3">
    <name type="scientific">Trebonia kvetii</name>
    <dbReference type="NCBI Taxonomy" id="2480626"/>
    <lineage>
        <taxon>Bacteria</taxon>
        <taxon>Bacillati</taxon>
        <taxon>Actinomycetota</taxon>
        <taxon>Actinomycetes</taxon>
        <taxon>Streptosporangiales</taxon>
        <taxon>Treboniaceae</taxon>
        <taxon>Trebonia</taxon>
    </lineage>
</organism>
<feature type="signal peptide" evidence="1">
    <location>
        <begin position="1"/>
        <end position="22"/>
    </location>
</feature>
<name>A0A6P2C4Y4_9ACTN</name>
<gene>
    <name evidence="2" type="ORF">EAS64_03545</name>
</gene>
<dbReference type="InterPro" id="IPR011048">
    <property type="entry name" value="Haem_d1_sf"/>
</dbReference>
<dbReference type="PANTHER" id="PTHR47197">
    <property type="entry name" value="PROTEIN NIRF"/>
    <property type="match status" value="1"/>
</dbReference>
<evidence type="ECO:0008006" key="4">
    <source>
        <dbReference type="Google" id="ProtNLM"/>
    </source>
</evidence>
<dbReference type="OrthoDB" id="4457398at2"/>
<dbReference type="Proteomes" id="UP000460272">
    <property type="component" value="Unassembled WGS sequence"/>
</dbReference>
<evidence type="ECO:0000313" key="2">
    <source>
        <dbReference type="EMBL" id="TVZ06502.1"/>
    </source>
</evidence>
<keyword evidence="3" id="KW-1185">Reference proteome</keyword>
<dbReference type="AlphaFoldDB" id="A0A6P2C4Y4"/>
<dbReference type="InterPro" id="IPR051200">
    <property type="entry name" value="Host-pathogen_enzymatic-act"/>
</dbReference>
<proteinExistence type="predicted"/>
<protein>
    <recommendedName>
        <fullName evidence="4">YncE family protein</fullName>
    </recommendedName>
</protein>
<comment type="caution">
    <text evidence="2">The sequence shown here is derived from an EMBL/GenBank/DDBJ whole genome shotgun (WGS) entry which is preliminary data.</text>
</comment>
<dbReference type="PANTHER" id="PTHR47197:SF3">
    <property type="entry name" value="DIHYDRO-HEME D1 DEHYDROGENASE"/>
    <property type="match status" value="1"/>
</dbReference>
<dbReference type="InterPro" id="IPR015943">
    <property type="entry name" value="WD40/YVTN_repeat-like_dom_sf"/>
</dbReference>
<dbReference type="EMBL" id="RPFW01000001">
    <property type="protein sequence ID" value="TVZ06502.1"/>
    <property type="molecule type" value="Genomic_DNA"/>
</dbReference>
<accession>A0A6P2C4Y4</accession>
<feature type="chain" id="PRO_5039630480" description="YncE family protein" evidence="1">
    <location>
        <begin position="23"/>
        <end position="414"/>
    </location>
</feature>
<dbReference type="RefSeq" id="WP_145851257.1">
    <property type="nucleotide sequence ID" value="NZ_RPFW01000001.1"/>
</dbReference>
<dbReference type="Gene3D" id="2.130.10.10">
    <property type="entry name" value="YVTN repeat-like/Quinoprotein amine dehydrogenase"/>
    <property type="match status" value="2"/>
</dbReference>
<sequence>MRPLIVRALTLSAATAAGLALAVVATGPRAGAATARPAVVTPAVLGPVLGYVANSGSDSVTPFIPSLNQPGPPIPIDGSPTAMIAPPNGQYVWVASSRGFTAIGTHSNQASGLIPVPGGVGSMAYHNSVWVTAGHPLANRTEVIPVSETGMTAGSPVTFAPGPGAGPAPLVYGRYTMNFYAGSALGVVTEILPHSGRIGRVIPFGVKDPHGTAHLAVSPDGLIMYAWITDPARTSTTVTPIRLDTGKAGKPVTVGQGPQAILFSADSHTAWVLSSGAGPVTSVHAKVTPVSAFTGKTAPPISLGPTASDAWMSMTLDGRKLYVSVRWAGKHANSLFSISTATHTIFKEIRTSYPGPVAFTPDGKTAFVIDGGPGLGQGAVVSVTTATDAYHPGFVVGEGPVAIVVLRQGKAQTG</sequence>